<name>A0A2A9P5Y8_OPHUN</name>
<gene>
    <name evidence="1" type="ORF">XA68_16823</name>
</gene>
<keyword evidence="2" id="KW-1185">Reference proteome</keyword>
<evidence type="ECO:0000313" key="1">
    <source>
        <dbReference type="EMBL" id="PFH56266.1"/>
    </source>
</evidence>
<sequence>MAERSQRLEVGQDFTHAYSQYPSAMNPVFRNWYIISHDITLLVQGARSKRPRTKSHLCHIILFPPPTIEMRIAIVILLALADLAIALRPEHARERLEGVADRFWT</sequence>
<accession>A0A2A9P5Y8</accession>
<proteinExistence type="predicted"/>
<reference evidence="1 2" key="2">
    <citation type="journal article" date="2017" name="Sci. Rep.">
        <title>Ant-infecting Ophiocordyceps genomes reveal a high diversity of potential behavioral manipulation genes and a possible major role for enterotoxins.</title>
        <authorList>
            <person name="de Bekker C."/>
            <person name="Ohm R.A."/>
            <person name="Evans H.C."/>
            <person name="Brachmann A."/>
            <person name="Hughes D.P."/>
        </authorList>
    </citation>
    <scope>NUCLEOTIDE SEQUENCE [LARGE SCALE GENOMIC DNA]</scope>
    <source>
        <strain evidence="1 2">SC16a</strain>
    </source>
</reference>
<evidence type="ECO:0000313" key="2">
    <source>
        <dbReference type="Proteomes" id="UP000037136"/>
    </source>
</evidence>
<comment type="caution">
    <text evidence="1">The sequence shown here is derived from an EMBL/GenBank/DDBJ whole genome shotgun (WGS) entry which is preliminary data.</text>
</comment>
<reference evidence="1 2" key="1">
    <citation type="journal article" date="2015" name="BMC Genomics">
        <title>Gene expression during zombie ant biting behavior reflects the complexity underlying fungal parasitic behavioral manipulation.</title>
        <authorList>
            <person name="de Bekker C."/>
            <person name="Ohm R.A."/>
            <person name="Loreto R.G."/>
            <person name="Sebastian A."/>
            <person name="Albert I."/>
            <person name="Merrow M."/>
            <person name="Brachmann A."/>
            <person name="Hughes D.P."/>
        </authorList>
    </citation>
    <scope>NUCLEOTIDE SEQUENCE [LARGE SCALE GENOMIC DNA]</scope>
    <source>
        <strain evidence="1 2">SC16a</strain>
    </source>
</reference>
<dbReference type="AlphaFoldDB" id="A0A2A9P5Y8"/>
<dbReference type="Proteomes" id="UP000037136">
    <property type="component" value="Unassembled WGS sequence"/>
</dbReference>
<organism evidence="1 2">
    <name type="scientific">Ophiocordyceps unilateralis</name>
    <name type="common">Zombie-ant fungus</name>
    <name type="synonym">Torrubia unilateralis</name>
    <dbReference type="NCBI Taxonomy" id="268505"/>
    <lineage>
        <taxon>Eukaryota</taxon>
        <taxon>Fungi</taxon>
        <taxon>Dikarya</taxon>
        <taxon>Ascomycota</taxon>
        <taxon>Pezizomycotina</taxon>
        <taxon>Sordariomycetes</taxon>
        <taxon>Hypocreomycetidae</taxon>
        <taxon>Hypocreales</taxon>
        <taxon>Ophiocordycipitaceae</taxon>
        <taxon>Ophiocordyceps</taxon>
    </lineage>
</organism>
<dbReference type="EMBL" id="LAZP02000620">
    <property type="protein sequence ID" value="PFH56266.1"/>
    <property type="molecule type" value="Genomic_DNA"/>
</dbReference>
<protein>
    <submittedName>
        <fullName evidence="1">Uncharacterized protein</fullName>
    </submittedName>
</protein>